<dbReference type="Pfam" id="PF19283">
    <property type="entry name" value="APEH_N"/>
    <property type="match status" value="1"/>
</dbReference>
<dbReference type="PANTHER" id="PTHR42776">
    <property type="entry name" value="SERINE PEPTIDASE S9 FAMILY MEMBER"/>
    <property type="match status" value="1"/>
</dbReference>
<dbReference type="PANTHER" id="PTHR42776:SF4">
    <property type="entry name" value="ACYLAMINO-ACID-RELEASING ENZYME"/>
    <property type="match status" value="1"/>
</dbReference>
<dbReference type="AlphaFoldDB" id="L7X0N7"/>
<name>L7X0N7_HELEA</name>
<dbReference type="EMBL" id="KC469893">
    <property type="protein sequence ID" value="AGC92664.1"/>
    <property type="molecule type" value="Genomic_DNA"/>
</dbReference>
<dbReference type="SUPFAM" id="SSF53474">
    <property type="entry name" value="alpha/beta-Hydrolases"/>
    <property type="match status" value="1"/>
</dbReference>
<evidence type="ECO:0000256" key="1">
    <source>
        <dbReference type="ARBA" id="ARBA00000721"/>
    </source>
</evidence>
<dbReference type="Gene3D" id="2.120.10.30">
    <property type="entry name" value="TolB, C-terminal domain"/>
    <property type="match status" value="1"/>
</dbReference>
<feature type="domain" description="Peptidase S9 prolyl oligopeptidase catalytic" evidence="9">
    <location>
        <begin position="512"/>
        <end position="689"/>
    </location>
</feature>
<proteinExistence type="inferred from homology"/>
<evidence type="ECO:0000256" key="2">
    <source>
        <dbReference type="ARBA" id="ARBA00004496"/>
    </source>
</evidence>
<comment type="catalytic activity">
    <reaction evidence="1">
        <text>Cleavage of an N-acetyl or N-formyl amino acid from the N-terminus of a polypeptide.</text>
        <dbReference type="EC" id="3.4.19.1"/>
    </reaction>
</comment>
<comment type="subcellular location">
    <subcellularLocation>
        <location evidence="2">Cytoplasm</location>
    </subcellularLocation>
</comment>
<evidence type="ECO:0000256" key="4">
    <source>
        <dbReference type="ARBA" id="ARBA00011881"/>
    </source>
</evidence>
<dbReference type="InterPro" id="IPR011042">
    <property type="entry name" value="6-blade_b-propeller_TolB-like"/>
</dbReference>
<dbReference type="Pfam" id="PF00326">
    <property type="entry name" value="Peptidase_S9"/>
    <property type="match status" value="1"/>
</dbReference>
<comment type="subunit">
    <text evidence="4">Homotetramer.</text>
</comment>
<evidence type="ECO:0000313" key="11">
    <source>
        <dbReference type="EMBL" id="AGC92664.1"/>
    </source>
</evidence>
<accession>L7X0N7</accession>
<dbReference type="SUPFAM" id="SSF82171">
    <property type="entry name" value="DPP6 N-terminal domain-like"/>
    <property type="match status" value="1"/>
</dbReference>
<dbReference type="GO" id="GO:0006508">
    <property type="term" value="P:proteolysis"/>
    <property type="evidence" value="ECO:0007669"/>
    <property type="project" value="InterPro"/>
</dbReference>
<feature type="domain" description="Acylamino-acid-releasing enzyme N-terminal" evidence="10">
    <location>
        <begin position="44"/>
        <end position="454"/>
    </location>
</feature>
<dbReference type="GO" id="GO:0005737">
    <property type="term" value="C:cytoplasm"/>
    <property type="evidence" value="ECO:0007669"/>
    <property type="project" value="UniProtKB-SubCell"/>
</dbReference>
<dbReference type="GO" id="GO:0008242">
    <property type="term" value="F:omega peptidase activity"/>
    <property type="evidence" value="ECO:0007669"/>
    <property type="project" value="UniProtKB-EC"/>
</dbReference>
<evidence type="ECO:0000256" key="6">
    <source>
        <dbReference type="ARBA" id="ARBA00018421"/>
    </source>
</evidence>
<evidence type="ECO:0000259" key="9">
    <source>
        <dbReference type="Pfam" id="PF00326"/>
    </source>
</evidence>
<reference evidence="11" key="1">
    <citation type="submission" date="2010-07" db="EMBL/GenBank/DDBJ databases">
        <authorList>
            <person name="Worley K.C."/>
        </authorList>
    </citation>
    <scope>NUCLEOTIDE SEQUENCE</scope>
</reference>
<comment type="similarity">
    <text evidence="3">Belongs to the peptidase S9C family.</text>
</comment>
<dbReference type="InterPro" id="IPR045550">
    <property type="entry name" value="AARE_N"/>
</dbReference>
<keyword evidence="8" id="KW-0378">Hydrolase</keyword>
<evidence type="ECO:0000256" key="3">
    <source>
        <dbReference type="ARBA" id="ARBA00010040"/>
    </source>
</evidence>
<keyword evidence="7" id="KW-0963">Cytoplasm</keyword>
<protein>
    <recommendedName>
        <fullName evidence="6">Acylamino-acid-releasing enzyme</fullName>
        <ecNumber evidence="5">3.4.19.1</ecNumber>
    </recommendedName>
</protein>
<dbReference type="Gene3D" id="3.40.50.1820">
    <property type="entry name" value="alpha/beta hydrolase"/>
    <property type="match status" value="1"/>
</dbReference>
<evidence type="ECO:0000259" key="10">
    <source>
        <dbReference type="Pfam" id="PF19283"/>
    </source>
</evidence>
<reference evidence="11" key="3">
    <citation type="submission" date="2016-03" db="EMBL/GenBank/DDBJ databases">
        <authorList>
            <person name="Ploux O."/>
        </authorList>
    </citation>
    <scope>NUCLEOTIDE SEQUENCE</scope>
</reference>
<dbReference type="InterPro" id="IPR029058">
    <property type="entry name" value="AB_hydrolase_fold"/>
</dbReference>
<dbReference type="EC" id="3.4.19.1" evidence="5"/>
<reference evidence="11" key="2">
    <citation type="journal article" date="2013" name="Genome Res.">
        <title>Genomic architecture of adaptive color pattern divergence and convergence in Heliconius butterflies.</title>
        <authorList>
            <person name="Supple M.A."/>
            <person name="Hines H.M."/>
            <person name="Dasmahapatra K.K."/>
            <person name="Lewis J.J."/>
            <person name="Nielsen D.M."/>
            <person name="Lavoie C."/>
            <person name="Ray D.A."/>
            <person name="Salazar C."/>
            <person name="McMillan W.O."/>
            <person name="Counterman B.A."/>
        </authorList>
    </citation>
    <scope>NUCLEOTIDE SEQUENCE</scope>
</reference>
<evidence type="ECO:0000256" key="5">
    <source>
        <dbReference type="ARBA" id="ARBA00012917"/>
    </source>
</evidence>
<dbReference type="GO" id="GO:0004252">
    <property type="term" value="F:serine-type endopeptidase activity"/>
    <property type="evidence" value="ECO:0007669"/>
    <property type="project" value="TreeGrafter"/>
</dbReference>
<dbReference type="InterPro" id="IPR001375">
    <property type="entry name" value="Peptidase_S9_cat"/>
</dbReference>
<organism evidence="11">
    <name type="scientific">Heliconius erato</name>
    <name type="common">Crimson patched longwing butterfly</name>
    <dbReference type="NCBI Taxonomy" id="33431"/>
    <lineage>
        <taxon>Eukaryota</taxon>
        <taxon>Metazoa</taxon>
        <taxon>Ecdysozoa</taxon>
        <taxon>Arthropoda</taxon>
        <taxon>Hexapoda</taxon>
        <taxon>Insecta</taxon>
        <taxon>Pterygota</taxon>
        <taxon>Neoptera</taxon>
        <taxon>Endopterygota</taxon>
        <taxon>Lepidoptera</taxon>
        <taxon>Glossata</taxon>
        <taxon>Ditrysia</taxon>
        <taxon>Papilionoidea</taxon>
        <taxon>Nymphalidae</taxon>
        <taxon>Heliconiinae</taxon>
        <taxon>Heliconiini</taxon>
        <taxon>Heliconius</taxon>
    </lineage>
</organism>
<evidence type="ECO:0000256" key="7">
    <source>
        <dbReference type="ARBA" id="ARBA00022490"/>
    </source>
</evidence>
<sequence>MGEIWKMPSHMESVVEAYKTLSKIPSIVGGRVNNRGNRITSRWSIRNLDKGRNTQYFIDYILDENLDVIAQSDFGVDISNELLTAVSPNESLKAVIREEKDDQDSSKKKFFLEVWSKSSLEHSIDLTSLDIHGDVYTDSEFGSLDWSSDGKQLVYVAEKKIKKSEPFIKRKPEGGKTNADDKPVPGGEHVYRQDWGDQLAGKYQTVIVICNVEEEKFTILKNIPDGWCPGQVRFSPSGDSVVGVAFDISGVRRPATCTHRPSYIFCASLTGELRKLSPENKSVRSPRFSPTGELIWLQRDAKGPYLACLQLVKMSADNIASILNSDISDITDKISIVIDIVQTKKEISDGNFYGIFSQYLPSNGFSSDGKRFVFSTQQQTEIRSYVVDLESGHIVDISNNKEVAGSTSVLSVQSDVILATFSNLSTPGQLFAAKLPSVGNEQNIEWKRISTPQVVPSSIATAELEYMNLEHENCQDTISSFTAIYFGPNDGNGHPLVVWPHGGPHTVYSNDYSIEAAFFNLIGFACILINFRGSAGTGDASIHFLVGRIGSTDIADCKLATDKAIENFPINNEKLVLYGGSYGGTLVTHMSALYSDVYKATVARNPVIDLASMNTSDITDWCAIEAGLSFVDGGQEFDDNLLSLRKVSPIANAHNVTVPTALMLASKDKRVPNYQGIEYSRKLMANGVHTSDPLAASPAFTTELFT</sequence>
<evidence type="ECO:0000256" key="8">
    <source>
        <dbReference type="ARBA" id="ARBA00022801"/>
    </source>
</evidence>